<evidence type="ECO:0000313" key="11">
    <source>
        <dbReference type="Proteomes" id="UP000199657"/>
    </source>
</evidence>
<dbReference type="InterPro" id="IPR025878">
    <property type="entry name" value="Acyl-CoA_dh-like_C_dom"/>
</dbReference>
<name>A0A1H8R2L2_9GAMM</name>
<comment type="cofactor">
    <cofactor evidence="1 5">
        <name>FAD</name>
        <dbReference type="ChEBI" id="CHEBI:57692"/>
    </cofactor>
</comment>
<evidence type="ECO:0000256" key="1">
    <source>
        <dbReference type="ARBA" id="ARBA00001974"/>
    </source>
</evidence>
<feature type="domain" description="Acetyl-CoA dehydrogenase-like C-terminal" evidence="9">
    <location>
        <begin position="468"/>
        <end position="594"/>
    </location>
</feature>
<dbReference type="RefSeq" id="WP_091640287.1">
    <property type="nucleotide sequence ID" value="NZ_FOEG01000001.1"/>
</dbReference>
<dbReference type="InterPro" id="IPR009100">
    <property type="entry name" value="AcylCoA_DH/oxidase_NM_dom_sf"/>
</dbReference>
<dbReference type="InterPro" id="IPR052166">
    <property type="entry name" value="Diverse_Acyl-CoA_DH"/>
</dbReference>
<dbReference type="InterPro" id="IPR013786">
    <property type="entry name" value="AcylCoA_DH/ox_N"/>
</dbReference>
<dbReference type="GO" id="GO:0050660">
    <property type="term" value="F:flavin adenine dinucleotide binding"/>
    <property type="evidence" value="ECO:0007669"/>
    <property type="project" value="InterPro"/>
</dbReference>
<dbReference type="OrthoDB" id="9764895at2"/>
<dbReference type="Gene3D" id="1.10.540.10">
    <property type="entry name" value="Acyl-CoA dehydrogenase/oxidase, N-terminal domain"/>
    <property type="match status" value="1"/>
</dbReference>
<feature type="domain" description="Acyl-CoA dehydrogenase/oxidase N-terminal" evidence="8">
    <location>
        <begin position="39"/>
        <end position="156"/>
    </location>
</feature>
<evidence type="ECO:0000256" key="5">
    <source>
        <dbReference type="RuleBase" id="RU362125"/>
    </source>
</evidence>
<evidence type="ECO:0000259" key="6">
    <source>
        <dbReference type="Pfam" id="PF00441"/>
    </source>
</evidence>
<dbReference type="EMBL" id="FOEG01000001">
    <property type="protein sequence ID" value="SEO60394.1"/>
    <property type="molecule type" value="Genomic_DNA"/>
</dbReference>
<accession>A0A1H8R2L2</accession>
<feature type="domain" description="Acyl-CoA dehydrogenase/oxidase C-terminal" evidence="6">
    <location>
        <begin position="284"/>
        <end position="451"/>
    </location>
</feature>
<keyword evidence="11" id="KW-1185">Reference proteome</keyword>
<evidence type="ECO:0000256" key="4">
    <source>
        <dbReference type="ARBA" id="ARBA00022827"/>
    </source>
</evidence>
<sequence>MNEMLINSRDLRFQLYELLGVETLTQRERFAEHSRETFDAALETARQIAEEQFAPHNRKGDENEPVFRDGRAETIPETKTAWHAFAEAGFLAAHHDAEDGGMQMPTTIQQACHGYFFAANVSTAAYPFLTVAAGNLLSAHGSAEQKERWLPPMLDGRFSGTMALTEPHAGSSLGDLRTRAIPQDDGSYRIVGNKIYISGGEQDITDNIVHMVIARIEGAPAGVKGISLFIVPKYRLDADGNPAEPNDVTLAGLLHKMGYRGTTSTVLNFGDNGDCHGYLVGEANKGLAYMFHMMNEARIGVGVGAALLGYTGYLHSLDYARNRPQGRPVTAKGEGGQIPIIQHADVRRMLLEQKAYAEGGMALCLYAASLFDDTSTGPDAASRAEAQELLDLLTPVVKSWTAEYGCKANDLAIQVLGGAGYTRDYPVEQFYRDNRLNPIHEGTNGIQGMDLLGRKMHQNGGAGFKALLTRVSAAVEEARGHDETAPLAADLEQAMGTVTATARALGEAFGSAGPERVMANASVYLDLMGRFVVSWLWLRQATVAARALPDAHADDTAFYQGKLQAARYYLRWELPRIEHQSRLLQGLDDTCLAMREDWF</sequence>
<dbReference type="AlphaFoldDB" id="A0A1H8R2L2"/>
<reference evidence="10 11" key="1">
    <citation type="submission" date="2016-10" db="EMBL/GenBank/DDBJ databases">
        <authorList>
            <person name="de Groot N.N."/>
        </authorList>
    </citation>
    <scope>NUCLEOTIDE SEQUENCE [LARGE SCALE GENOMIC DNA]</scope>
    <source>
        <strain evidence="10 11">CGMCC 1.6291</strain>
    </source>
</reference>
<dbReference type="STRING" id="406100.SAMN04488052_101936"/>
<dbReference type="Pfam" id="PF02770">
    <property type="entry name" value="Acyl-CoA_dh_M"/>
    <property type="match status" value="1"/>
</dbReference>
<dbReference type="Gene3D" id="1.20.140.10">
    <property type="entry name" value="Butyryl-CoA Dehydrogenase, subunit A, domain 3"/>
    <property type="match status" value="1"/>
</dbReference>
<dbReference type="GO" id="GO:0016627">
    <property type="term" value="F:oxidoreductase activity, acting on the CH-CH group of donors"/>
    <property type="evidence" value="ECO:0007669"/>
    <property type="project" value="InterPro"/>
</dbReference>
<gene>
    <name evidence="10" type="ORF">SAMN04488052_101936</name>
</gene>
<evidence type="ECO:0000256" key="3">
    <source>
        <dbReference type="ARBA" id="ARBA00022630"/>
    </source>
</evidence>
<dbReference type="SUPFAM" id="SSF47203">
    <property type="entry name" value="Acyl-CoA dehydrogenase C-terminal domain-like"/>
    <property type="match status" value="1"/>
</dbReference>
<proteinExistence type="inferred from homology"/>
<dbReference type="Pfam" id="PF12806">
    <property type="entry name" value="Acyl-CoA_dh_C"/>
    <property type="match status" value="1"/>
</dbReference>
<feature type="domain" description="Acyl-CoA oxidase/dehydrogenase middle" evidence="7">
    <location>
        <begin position="162"/>
        <end position="269"/>
    </location>
</feature>
<dbReference type="InterPro" id="IPR046373">
    <property type="entry name" value="Acyl-CoA_Oxase/DH_mid-dom_sf"/>
</dbReference>
<keyword evidence="5" id="KW-0560">Oxidoreductase</keyword>
<dbReference type="Pfam" id="PF02771">
    <property type="entry name" value="Acyl-CoA_dh_N"/>
    <property type="match status" value="1"/>
</dbReference>
<dbReference type="InterPro" id="IPR006091">
    <property type="entry name" value="Acyl-CoA_Oxase/DH_mid-dom"/>
</dbReference>
<dbReference type="Gene3D" id="2.40.110.10">
    <property type="entry name" value="Butyryl-CoA Dehydrogenase, subunit A, domain 2"/>
    <property type="match status" value="1"/>
</dbReference>
<evidence type="ECO:0000259" key="9">
    <source>
        <dbReference type="Pfam" id="PF12806"/>
    </source>
</evidence>
<comment type="similarity">
    <text evidence="2 5">Belongs to the acyl-CoA dehydrogenase family.</text>
</comment>
<keyword evidence="3 5" id="KW-0285">Flavoprotein</keyword>
<evidence type="ECO:0000313" key="10">
    <source>
        <dbReference type="EMBL" id="SEO60394.1"/>
    </source>
</evidence>
<dbReference type="PANTHER" id="PTHR42803">
    <property type="entry name" value="ACYL-COA DEHYDROGENASE"/>
    <property type="match status" value="1"/>
</dbReference>
<keyword evidence="4 5" id="KW-0274">FAD</keyword>
<dbReference type="InterPro" id="IPR009075">
    <property type="entry name" value="AcylCo_DH/oxidase_C"/>
</dbReference>
<dbReference type="Proteomes" id="UP000199657">
    <property type="component" value="Unassembled WGS sequence"/>
</dbReference>
<evidence type="ECO:0000259" key="7">
    <source>
        <dbReference type="Pfam" id="PF02770"/>
    </source>
</evidence>
<dbReference type="PANTHER" id="PTHR42803:SF3">
    <property type="entry name" value="ACYL-COA DEHYDROGENASE-RELATED"/>
    <property type="match status" value="1"/>
</dbReference>
<dbReference type="SUPFAM" id="SSF56645">
    <property type="entry name" value="Acyl-CoA dehydrogenase NM domain-like"/>
    <property type="match status" value="1"/>
</dbReference>
<organism evidence="10 11">
    <name type="scientific">Aquisalimonas asiatica</name>
    <dbReference type="NCBI Taxonomy" id="406100"/>
    <lineage>
        <taxon>Bacteria</taxon>
        <taxon>Pseudomonadati</taxon>
        <taxon>Pseudomonadota</taxon>
        <taxon>Gammaproteobacteria</taxon>
        <taxon>Chromatiales</taxon>
        <taxon>Ectothiorhodospiraceae</taxon>
        <taxon>Aquisalimonas</taxon>
    </lineage>
</organism>
<evidence type="ECO:0000259" key="8">
    <source>
        <dbReference type="Pfam" id="PF02771"/>
    </source>
</evidence>
<dbReference type="Pfam" id="PF00441">
    <property type="entry name" value="Acyl-CoA_dh_1"/>
    <property type="match status" value="1"/>
</dbReference>
<dbReference type="InterPro" id="IPR036250">
    <property type="entry name" value="AcylCo_DH-like_C"/>
</dbReference>
<evidence type="ECO:0000256" key="2">
    <source>
        <dbReference type="ARBA" id="ARBA00009347"/>
    </source>
</evidence>
<dbReference type="InterPro" id="IPR037069">
    <property type="entry name" value="AcylCoA_DH/ox_N_sf"/>
</dbReference>
<protein>
    <submittedName>
        <fullName evidence="10">Butyryl-CoA dehydrogenase</fullName>
    </submittedName>
</protein>